<dbReference type="InterPro" id="IPR024578">
    <property type="entry name" value="Homez_homeobox_dom"/>
</dbReference>
<evidence type="ECO:0000256" key="15">
    <source>
        <dbReference type="ARBA" id="ARBA00023242"/>
    </source>
</evidence>
<feature type="non-terminal residue" evidence="23">
    <location>
        <position position="1"/>
    </location>
</feature>
<evidence type="ECO:0000256" key="18">
    <source>
        <dbReference type="PROSITE-ProRule" id="PRU00108"/>
    </source>
</evidence>
<keyword evidence="4" id="KW-1017">Isopeptide bond</keyword>
<keyword evidence="10" id="KW-0832">Ubl conjugation</keyword>
<keyword evidence="9" id="KW-0862">Zinc</keyword>
<dbReference type="Pfam" id="PF00046">
    <property type="entry name" value="Homeodomain"/>
    <property type="match status" value="3"/>
</dbReference>
<evidence type="ECO:0000256" key="2">
    <source>
        <dbReference type="ARBA" id="ARBA00007440"/>
    </source>
</evidence>
<dbReference type="Gene3D" id="1.10.10.60">
    <property type="entry name" value="Homeodomain-like"/>
    <property type="match status" value="4"/>
</dbReference>
<comment type="subcellular location">
    <subcellularLocation>
        <location evidence="1 18 19">Nucleus</location>
    </subcellularLocation>
</comment>
<dbReference type="InterPro" id="IPR009057">
    <property type="entry name" value="Homeodomain-like_sf"/>
</dbReference>
<dbReference type="FunFam" id="1.10.10.60:FF:000237">
    <property type="entry name" value="zinc fingers and homeoboxes protein 1"/>
    <property type="match status" value="1"/>
</dbReference>
<evidence type="ECO:0000256" key="9">
    <source>
        <dbReference type="ARBA" id="ARBA00022833"/>
    </source>
</evidence>
<dbReference type="GO" id="GO:0005634">
    <property type="term" value="C:nucleus"/>
    <property type="evidence" value="ECO:0007669"/>
    <property type="project" value="UniProtKB-SubCell"/>
</dbReference>
<dbReference type="InterPro" id="IPR013087">
    <property type="entry name" value="Znf_C2H2_type"/>
</dbReference>
<evidence type="ECO:0000256" key="20">
    <source>
        <dbReference type="SAM" id="MobiDB-lite"/>
    </source>
</evidence>
<name>A0A7K7GCL2_ERIRU</name>
<evidence type="ECO:0000256" key="11">
    <source>
        <dbReference type="ARBA" id="ARBA00023015"/>
    </source>
</evidence>
<dbReference type="GO" id="GO:0000981">
    <property type="term" value="F:DNA-binding transcription factor activity, RNA polymerase II-specific"/>
    <property type="evidence" value="ECO:0007669"/>
    <property type="project" value="TreeGrafter"/>
</dbReference>
<dbReference type="PROSITE" id="PS50071">
    <property type="entry name" value="HOMEOBOX_2"/>
    <property type="match status" value="3"/>
</dbReference>
<dbReference type="FunFam" id="1.10.10.60:FF:000240">
    <property type="entry name" value="Zinc fingers and homeoboxes protein 1"/>
    <property type="match status" value="1"/>
</dbReference>
<keyword evidence="7" id="KW-0677">Repeat</keyword>
<dbReference type="GO" id="GO:0008270">
    <property type="term" value="F:zinc ion binding"/>
    <property type="evidence" value="ECO:0007669"/>
    <property type="project" value="UniProtKB-KW"/>
</dbReference>
<keyword evidence="5" id="KW-0597">Phosphoprotein</keyword>
<evidence type="ECO:0000259" key="21">
    <source>
        <dbReference type="PROSITE" id="PS50071"/>
    </source>
</evidence>
<feature type="compositionally biased region" description="Basic residues" evidence="20">
    <location>
        <begin position="733"/>
        <end position="742"/>
    </location>
</feature>
<feature type="DNA-binding region" description="Homeobox" evidence="18">
    <location>
        <begin position="471"/>
        <end position="524"/>
    </location>
</feature>
<keyword evidence="13 18" id="KW-0371">Homeobox</keyword>
<gene>
    <name evidence="23" type="primary">Zhx1</name>
    <name evidence="23" type="ORF">ERIRUB_R11095</name>
</gene>
<evidence type="ECO:0000256" key="12">
    <source>
        <dbReference type="ARBA" id="ARBA00023125"/>
    </source>
</evidence>
<proteinExistence type="inferred from homology"/>
<dbReference type="PANTHER" id="PTHR15467:SF4">
    <property type="entry name" value="ZINC FINGERS AND HOMEOBOXES PROTEIN 1"/>
    <property type="match status" value="1"/>
</dbReference>
<dbReference type="Gene3D" id="3.30.160.60">
    <property type="entry name" value="Classic Zinc Finger"/>
    <property type="match status" value="1"/>
</dbReference>
<evidence type="ECO:0000256" key="1">
    <source>
        <dbReference type="ARBA" id="ARBA00004123"/>
    </source>
</evidence>
<evidence type="ECO:0000256" key="16">
    <source>
        <dbReference type="ARBA" id="ARBA00040117"/>
    </source>
</evidence>
<keyword evidence="3" id="KW-0678">Repressor</keyword>
<keyword evidence="24" id="KW-1185">Reference proteome</keyword>
<feature type="domain" description="Homeobox" evidence="21">
    <location>
        <begin position="469"/>
        <end position="523"/>
    </location>
</feature>
<comment type="similarity">
    <text evidence="2">Belongs to the ZHX family.</text>
</comment>
<dbReference type="Pfam" id="PF11569">
    <property type="entry name" value="Homez"/>
    <property type="match status" value="1"/>
</dbReference>
<evidence type="ECO:0000256" key="17">
    <source>
        <dbReference type="PROSITE-ProRule" id="PRU00042"/>
    </source>
</evidence>
<evidence type="ECO:0000313" key="24">
    <source>
        <dbReference type="Proteomes" id="UP000529965"/>
    </source>
</evidence>
<feature type="domain" description="C2H2-type" evidence="22">
    <location>
        <begin position="103"/>
        <end position="131"/>
    </location>
</feature>
<evidence type="ECO:0000256" key="10">
    <source>
        <dbReference type="ARBA" id="ARBA00022843"/>
    </source>
</evidence>
<sequence length="742" mass="83272">MASKRKSTTPCMVLANEQDPDLEMVSDLEEGPPVLMPADNPTAESVTSDEDVHEYVDSDNKKNTSKVEGGYECKYCTFQTPDLNMFTFHVDSEHPNVVLNSSYVCLECNFLTKRYDALSEHNMKHHPGEENFKLTMVKRNNQTIFEQTVNDLTFDGSFVREENAGQADSSEVPSSGISISKTPIMKMMKNKTEAKRIAVFHSVVDDIPGEEKGTENEPNSEEVVENPPPAVSESKPSHSVVCSAADVAGAVVTPAPVLQPGVAQVITAVTAPQNSNLIPKVLIPVNSIPAYNTALDNNPLLLNTYNKFPYPTMSEITVLSSQAKYTEEQIKIWFSAQRLKHGVSWTPEEVEEARRKQFNGTVHTVPQTITVIPAHISAASNGLPSILQTCQIVGQPGLVLTQVAGTNTLPVTAPIALTVAGVPNQTQLQKSQIHSAQPIAETKQVAAIPAPQSIKNESTLMNPDSFGIRAKKTKEQLAELKVSYLKNQFPQDSEIVRLMKITGLTKGEIKKWFSDTRYNQRNSKNNHGIHLNSDSCKKSPEQLHMLKSSFVRTQWPSPQEYNKLAEETGLPRSEIVSWFGDTRYAWKNGGLKWYYYYQSANANSLNGQGFARRRGRGRPKGRGRGRPRGRPRGSKRLNCWDRGVSVIKFKTGTAILKDYYMKHKFLNEQDLDELVAKSHMGYEQVREWFAERQRRLELGIELFDENEEEEEMLDDQEDEEETDDSDTWEPPRHVKRKLSKTD</sequence>
<dbReference type="PROSITE" id="PS50157">
    <property type="entry name" value="ZINC_FINGER_C2H2_2"/>
    <property type="match status" value="1"/>
</dbReference>
<keyword evidence="6" id="KW-0479">Metal-binding</keyword>
<keyword evidence="8 17" id="KW-0863">Zinc-finger</keyword>
<evidence type="ECO:0000256" key="3">
    <source>
        <dbReference type="ARBA" id="ARBA00022491"/>
    </source>
</evidence>
<feature type="region of interest" description="Disordered" evidence="20">
    <location>
        <begin position="207"/>
        <end position="236"/>
    </location>
</feature>
<reference evidence="23 24" key="1">
    <citation type="submission" date="2019-09" db="EMBL/GenBank/DDBJ databases">
        <title>Bird 10,000 Genomes (B10K) Project - Family phase.</title>
        <authorList>
            <person name="Zhang G."/>
        </authorList>
    </citation>
    <scope>NUCLEOTIDE SEQUENCE [LARGE SCALE GENOMIC DNA]</scope>
    <source>
        <strain evidence="23">OUT-0015</strain>
        <tissue evidence="23">Blood</tissue>
    </source>
</reference>
<keyword evidence="11" id="KW-0805">Transcription regulation</keyword>
<keyword evidence="14" id="KW-0804">Transcription</keyword>
<dbReference type="GO" id="GO:0003677">
    <property type="term" value="F:DNA binding"/>
    <property type="evidence" value="ECO:0007669"/>
    <property type="project" value="UniProtKB-UniRule"/>
</dbReference>
<evidence type="ECO:0000313" key="23">
    <source>
        <dbReference type="EMBL" id="NWY67326.1"/>
    </source>
</evidence>
<feature type="non-terminal residue" evidence="23">
    <location>
        <position position="742"/>
    </location>
</feature>
<feature type="region of interest" description="Disordered" evidence="20">
    <location>
        <begin position="701"/>
        <end position="742"/>
    </location>
</feature>
<dbReference type="EMBL" id="VZSK01000662">
    <property type="protein sequence ID" value="NWY67326.1"/>
    <property type="molecule type" value="Genomic_DNA"/>
</dbReference>
<feature type="region of interest" description="Disordered" evidence="20">
    <location>
        <begin position="30"/>
        <end position="64"/>
    </location>
</feature>
<evidence type="ECO:0000259" key="22">
    <source>
        <dbReference type="PROSITE" id="PS50157"/>
    </source>
</evidence>
<dbReference type="FunFam" id="1.10.10.60:FF:000133">
    <property type="entry name" value="zinc fingers and homeoboxes protein 3"/>
    <property type="match status" value="1"/>
</dbReference>
<dbReference type="AlphaFoldDB" id="A0A7K7GCL2"/>
<dbReference type="InterPro" id="IPR036236">
    <property type="entry name" value="Znf_C2H2_sf"/>
</dbReference>
<dbReference type="SUPFAM" id="SSF46689">
    <property type="entry name" value="Homeodomain-like"/>
    <property type="match status" value="4"/>
</dbReference>
<accession>A0A7K7GCL2</accession>
<feature type="DNA-binding region" description="Homeobox" evidence="18">
    <location>
        <begin position="541"/>
        <end position="590"/>
    </location>
</feature>
<dbReference type="SUPFAM" id="SSF57667">
    <property type="entry name" value="beta-beta-alpha zinc fingers"/>
    <property type="match status" value="2"/>
</dbReference>
<feature type="domain" description="Homeobox" evidence="21">
    <location>
        <begin position="539"/>
        <end position="589"/>
    </location>
</feature>
<dbReference type="PANTHER" id="PTHR15467">
    <property type="entry name" value="ZINC-FINGERS AND HOMEOBOXES RELATED"/>
    <property type="match status" value="1"/>
</dbReference>
<feature type="DNA-binding region" description="Homeobox" evidence="18">
    <location>
        <begin position="303"/>
        <end position="345"/>
    </location>
</feature>
<evidence type="ECO:0000256" key="5">
    <source>
        <dbReference type="ARBA" id="ARBA00022553"/>
    </source>
</evidence>
<protein>
    <recommendedName>
        <fullName evidence="16">Zinc fingers and homeoboxes protein 1</fullName>
    </recommendedName>
</protein>
<dbReference type="InterPro" id="IPR041057">
    <property type="entry name" value="ZHX_Znf_C2H2"/>
</dbReference>
<dbReference type="Pfam" id="PF18387">
    <property type="entry name" value="zf_C2H2_ZHX"/>
    <property type="match status" value="1"/>
</dbReference>
<evidence type="ECO:0000256" key="7">
    <source>
        <dbReference type="ARBA" id="ARBA00022737"/>
    </source>
</evidence>
<evidence type="ECO:0000256" key="19">
    <source>
        <dbReference type="RuleBase" id="RU000682"/>
    </source>
</evidence>
<feature type="domain" description="Homeobox" evidence="21">
    <location>
        <begin position="301"/>
        <end position="344"/>
    </location>
</feature>
<dbReference type="InterPro" id="IPR001356">
    <property type="entry name" value="HD"/>
</dbReference>
<dbReference type="CDD" id="cd00086">
    <property type="entry name" value="homeodomain"/>
    <property type="match status" value="4"/>
</dbReference>
<organism evidence="23 24">
    <name type="scientific">Erithacus rubecula</name>
    <name type="common">European robin</name>
    <dbReference type="NCBI Taxonomy" id="37610"/>
    <lineage>
        <taxon>Eukaryota</taxon>
        <taxon>Metazoa</taxon>
        <taxon>Chordata</taxon>
        <taxon>Craniata</taxon>
        <taxon>Vertebrata</taxon>
        <taxon>Euteleostomi</taxon>
        <taxon>Archelosauria</taxon>
        <taxon>Archosauria</taxon>
        <taxon>Dinosauria</taxon>
        <taxon>Saurischia</taxon>
        <taxon>Theropoda</taxon>
        <taxon>Coelurosauria</taxon>
        <taxon>Aves</taxon>
        <taxon>Neognathae</taxon>
        <taxon>Neoaves</taxon>
        <taxon>Telluraves</taxon>
        <taxon>Australaves</taxon>
        <taxon>Passeriformes</taxon>
        <taxon>Turdidae</taxon>
        <taxon>Erithacus</taxon>
    </lineage>
</organism>
<keyword evidence="15 18" id="KW-0539">Nucleus</keyword>
<dbReference type="SMART" id="SM00389">
    <property type="entry name" value="HOX"/>
    <property type="match status" value="4"/>
</dbReference>
<feature type="region of interest" description="Disordered" evidence="20">
    <location>
        <begin position="607"/>
        <end position="636"/>
    </location>
</feature>
<feature type="compositionally biased region" description="Acidic residues" evidence="20">
    <location>
        <begin position="702"/>
        <end position="727"/>
    </location>
</feature>
<dbReference type="SMART" id="SM00355">
    <property type="entry name" value="ZnF_C2H2"/>
    <property type="match status" value="2"/>
</dbReference>
<evidence type="ECO:0000256" key="8">
    <source>
        <dbReference type="ARBA" id="ARBA00022771"/>
    </source>
</evidence>
<dbReference type="FunFam" id="1.10.10.60:FF:000235">
    <property type="entry name" value="Zinc fingers and homeoboxes protein 1"/>
    <property type="match status" value="1"/>
</dbReference>
<feature type="compositionally biased region" description="Basic and acidic residues" evidence="20">
    <location>
        <begin position="53"/>
        <end position="62"/>
    </location>
</feature>
<keyword evidence="12 18" id="KW-0238">DNA-binding</keyword>
<evidence type="ECO:0000256" key="14">
    <source>
        <dbReference type="ARBA" id="ARBA00023163"/>
    </source>
</evidence>
<evidence type="ECO:0000256" key="4">
    <source>
        <dbReference type="ARBA" id="ARBA00022499"/>
    </source>
</evidence>
<comment type="caution">
    <text evidence="23">The sequence shown here is derived from an EMBL/GenBank/DDBJ whole genome shotgun (WGS) entry which is preliminary data.</text>
</comment>
<feature type="compositionally biased region" description="Basic residues" evidence="20">
    <location>
        <begin position="611"/>
        <end position="635"/>
    </location>
</feature>
<dbReference type="Proteomes" id="UP000529965">
    <property type="component" value="Unassembled WGS sequence"/>
</dbReference>
<evidence type="ECO:0000256" key="13">
    <source>
        <dbReference type="ARBA" id="ARBA00023155"/>
    </source>
</evidence>
<evidence type="ECO:0000256" key="6">
    <source>
        <dbReference type="ARBA" id="ARBA00022723"/>
    </source>
</evidence>
<dbReference type="FunFam" id="3.30.160.60:FF:000296">
    <property type="entry name" value="Zinc fingers and homeoboxes protein 1"/>
    <property type="match status" value="1"/>
</dbReference>